<proteinExistence type="predicted"/>
<name>A0A8A1LBZ8_AJEC8</name>
<accession>A0A8A1LBZ8</accession>
<evidence type="ECO:0000256" key="1">
    <source>
        <dbReference type="SAM" id="MobiDB-lite"/>
    </source>
</evidence>
<evidence type="ECO:0000313" key="3">
    <source>
        <dbReference type="Proteomes" id="UP000663419"/>
    </source>
</evidence>
<sequence length="75" mass="8038">MNRSSAGGMKAGSLSPNAKQASPVSRGNSCSHCLIAEWVLAVGAFNVNSPLPDPAMRVQALDYYSFWTLGRPIWV</sequence>
<evidence type="ECO:0000313" key="2">
    <source>
        <dbReference type="EMBL" id="QSS51579.1"/>
    </source>
</evidence>
<organism evidence="2 3">
    <name type="scientific">Ajellomyces capsulatus (strain H88)</name>
    <name type="common">Darling's disease fungus</name>
    <name type="synonym">Histoplasma capsulatum</name>
    <dbReference type="NCBI Taxonomy" id="544711"/>
    <lineage>
        <taxon>Eukaryota</taxon>
        <taxon>Fungi</taxon>
        <taxon>Dikarya</taxon>
        <taxon>Ascomycota</taxon>
        <taxon>Pezizomycotina</taxon>
        <taxon>Eurotiomycetes</taxon>
        <taxon>Eurotiomycetidae</taxon>
        <taxon>Onygenales</taxon>
        <taxon>Ajellomycetaceae</taxon>
        <taxon>Histoplasma</taxon>
    </lineage>
</organism>
<reference evidence="2" key="1">
    <citation type="submission" date="2021-01" db="EMBL/GenBank/DDBJ databases">
        <title>Chromosome-level genome assembly of a human fungal pathogen reveals clustering of transcriptionally co-regulated genes.</title>
        <authorList>
            <person name="Voorhies M."/>
            <person name="Cohen S."/>
            <person name="Shea T.P."/>
            <person name="Petrus S."/>
            <person name="Munoz J.F."/>
            <person name="Poplawski S."/>
            <person name="Goldman W.E."/>
            <person name="Michael T."/>
            <person name="Cuomo C.A."/>
            <person name="Sil A."/>
            <person name="Beyhan S."/>
        </authorList>
    </citation>
    <scope>NUCLEOTIDE SEQUENCE</scope>
    <source>
        <strain evidence="2">H88</strain>
    </source>
</reference>
<protein>
    <submittedName>
        <fullName evidence="2">Uncharacterized protein</fullName>
    </submittedName>
</protein>
<dbReference type="VEuPathDB" id="FungiDB:I7I53_06939"/>
<dbReference type="Proteomes" id="UP000663419">
    <property type="component" value="Chromosome 2"/>
</dbReference>
<gene>
    <name evidence="2" type="ORF">I7I53_06939</name>
</gene>
<feature type="region of interest" description="Disordered" evidence="1">
    <location>
        <begin position="1"/>
        <end position="28"/>
    </location>
</feature>
<feature type="compositionally biased region" description="Polar residues" evidence="1">
    <location>
        <begin position="14"/>
        <end position="28"/>
    </location>
</feature>
<dbReference type="EMBL" id="CP069103">
    <property type="protein sequence ID" value="QSS51579.1"/>
    <property type="molecule type" value="Genomic_DNA"/>
</dbReference>
<dbReference type="AlphaFoldDB" id="A0A8A1LBZ8"/>